<evidence type="ECO:0000313" key="2">
    <source>
        <dbReference type="Proteomes" id="UP000249057"/>
    </source>
</evidence>
<gene>
    <name evidence="1" type="ORF">BO95DRAFT_514793</name>
</gene>
<accession>A0ACD1G852</accession>
<organism evidence="1 2">
    <name type="scientific">Aspergillus brunneoviolaceus CBS 621.78</name>
    <dbReference type="NCBI Taxonomy" id="1450534"/>
    <lineage>
        <taxon>Eukaryota</taxon>
        <taxon>Fungi</taxon>
        <taxon>Dikarya</taxon>
        <taxon>Ascomycota</taxon>
        <taxon>Pezizomycotina</taxon>
        <taxon>Eurotiomycetes</taxon>
        <taxon>Eurotiomycetidae</taxon>
        <taxon>Eurotiales</taxon>
        <taxon>Aspergillaceae</taxon>
        <taxon>Aspergillus</taxon>
        <taxon>Aspergillus subgen. Circumdati</taxon>
    </lineage>
</organism>
<evidence type="ECO:0000313" key="1">
    <source>
        <dbReference type="EMBL" id="RAH45301.1"/>
    </source>
</evidence>
<proteinExistence type="predicted"/>
<reference evidence="1" key="1">
    <citation type="submission" date="2018-02" db="EMBL/GenBank/DDBJ databases">
        <title>The genomes of Aspergillus section Nigri reveals drivers in fungal speciation.</title>
        <authorList>
            <consortium name="DOE Joint Genome Institute"/>
            <person name="Vesth T.C."/>
            <person name="Nybo J."/>
            <person name="Theobald S."/>
            <person name="Brandl J."/>
            <person name="Frisvad J.C."/>
            <person name="Nielsen K.F."/>
            <person name="Lyhne E.K."/>
            <person name="Kogle M.E."/>
            <person name="Kuo A."/>
            <person name="Riley R."/>
            <person name="Clum A."/>
            <person name="Nolan M."/>
            <person name="Lipzen A."/>
            <person name="Salamov A."/>
            <person name="Henrissat B."/>
            <person name="Wiebenga A."/>
            <person name="De vries R.P."/>
            <person name="Grigoriev I.V."/>
            <person name="Mortensen U.H."/>
            <person name="Andersen M.R."/>
            <person name="Baker S.E."/>
        </authorList>
    </citation>
    <scope>NUCLEOTIDE SEQUENCE</scope>
    <source>
        <strain evidence="1">CBS 621.78</strain>
    </source>
</reference>
<protein>
    <submittedName>
        <fullName evidence="1">Uncharacterized protein</fullName>
    </submittedName>
</protein>
<keyword evidence="2" id="KW-1185">Reference proteome</keyword>
<sequence>MSLASDISSIHARNPSEVFRNAYSVFLNTIPENERPIIEGYSDLDEMSVAIHRCLANMCDEKQKSRLERFAQGCRKVASYMKPYFSIIETWVSVKPEYLGLVWGTIKLIFQLSTNYLEYAERISEAFEDIGQSLRVYEIYLEKFLQRFEKQPENIPRRLQSTMADVYVDVISFFYRVIRLFSKKTRVGLKLSHRLTRRRAWKPFDLEFQDVMTRLGNHRTVFEFEVRAAADSEALAFYNRFDKELEKNASETEEDKARTMGMQNFGALTEILVIDLVLRRVQDSTIERLGDWIRPPQWKARYEEMLRMKEPETGGWILEHPGYRSWRVCEDPDRPVLLIEGNPGFGKSTLCTVVIDRLQQAHGASPDPPINAVAYYFFDRHHQQQEIGLALRSLLVQMLHSYRRDEKAVDIVSTLFDHKVVGQPAATDLEVFTILRLMLAQFPGFAFIIDAVDECIDPPTFLHYVDELMMDCRRCWLVLFSRPTVLLPSAVRDKSAVLSLRQGHNTADMIQFLRPRLENLVGEGLIPPPEYADEYLDAILARANGLFLWTKLLIALLESRRMSISQRLDAIDNLNRLQGLDNIYREISGTLINGETSAAAANVKAGFIWVLGACRPVTVGELATAMLQPVNGPLKEGDAIPDLEQSIGHIFGGLLEVIGHNTVQFIHGSAHEYFIFDERETNLFTSSTGGLRFTRAEIELGISLRIMGYLAHTLPPRPLSGDADTSIDARDAHKRFPLLDYAVLFWSNHVHNLVREAWKHQAEPSFGAQCQQLFELLTQFLYNGDRLCVWFEASWTFGNPPSLCPLPHDMLLALREMGVTVRLLTDDYPLLSDDIEALTESWSYLLEAEPHVIWDESLTIFSQSKFLRRTSQSRLMHFEYNEADMAKTILIVSHTSWDGTASAAVRLAPPMALASLRADQLGPVEPFGWTAHYTLWNLESKMQILALAWVVDSRAMKLVLDLATKRQPEMRGNTRFMFPVAISQDLRQVVALNSVVRLEGPLIANQAKACHSHLDVFNRIPPAWRCIGPVLDNSIQLKSWTVGKYFIVVVFRHASGVFLSQRGKLAYEGLLQFFVCAGRDEAAAAADASSSSGVKSNPEDYACFGSWPIDLPGEYLRNYLKESLVFHPSQPLVVFTAFTPFGRRIPGQRPQSAQTFLWDFSRSIGCEGTGVAAPSTRISNRSLYRPCDGILQCAAFSPDGQFLHGKQPGEHGLYVVIDLDECMSSSSSAMGSIATAGMQDASPSRAPSGSQCSGLQEQRKHLEARGAAVAVRPQDRQTLTRMLDGMQIQPTQSANTLCFSSRSRQHGGAQQPEISQLLESSARGAVVLRSLTADGRLQVQTLARLPENLRWSSTATILQTGPPEGEGADGSDMLVRLSLDKAEKHLYSIADLEDRRPQRLQEQLPAVLERSSATIPTATYHIPRLMSRGSTSGASTPQPRVT</sequence>
<name>A0ACD1G852_9EURO</name>
<dbReference type="EMBL" id="KZ825346">
    <property type="protein sequence ID" value="RAH45301.1"/>
    <property type="molecule type" value="Genomic_DNA"/>
</dbReference>
<dbReference type="Proteomes" id="UP000249057">
    <property type="component" value="Unassembled WGS sequence"/>
</dbReference>